<accession>A0ABT2UUD1</accession>
<keyword evidence="1" id="KW-0001">2Fe-2S</keyword>
<dbReference type="InterPro" id="IPR036922">
    <property type="entry name" value="Rieske_2Fe-2S_sf"/>
</dbReference>
<dbReference type="Pfam" id="PF00355">
    <property type="entry name" value="Rieske"/>
    <property type="match status" value="1"/>
</dbReference>
<gene>
    <name evidence="6" type="ORF">OB236_39615</name>
</gene>
<evidence type="ECO:0000256" key="4">
    <source>
        <dbReference type="ARBA" id="ARBA00023014"/>
    </source>
</evidence>
<keyword evidence="4" id="KW-0411">Iron-sulfur</keyword>
<dbReference type="Gene3D" id="2.102.10.10">
    <property type="entry name" value="Rieske [2Fe-2S] iron-sulphur domain"/>
    <property type="match status" value="1"/>
</dbReference>
<dbReference type="RefSeq" id="WP_262688970.1">
    <property type="nucleotide sequence ID" value="NZ_JAOQIO010000125.1"/>
</dbReference>
<dbReference type="EMBL" id="JAOQIO010000125">
    <property type="protein sequence ID" value="MCU6798254.1"/>
    <property type="molecule type" value="Genomic_DNA"/>
</dbReference>
<comment type="caution">
    <text evidence="6">The sequence shown here is derived from an EMBL/GenBank/DDBJ whole genome shotgun (WGS) entry which is preliminary data.</text>
</comment>
<organism evidence="6 7">
    <name type="scientific">Paenibacillus baimaensis</name>
    <dbReference type="NCBI Taxonomy" id="2982185"/>
    <lineage>
        <taxon>Bacteria</taxon>
        <taxon>Bacillati</taxon>
        <taxon>Bacillota</taxon>
        <taxon>Bacilli</taxon>
        <taxon>Bacillales</taxon>
        <taxon>Paenibacillaceae</taxon>
        <taxon>Paenibacillus</taxon>
    </lineage>
</organism>
<evidence type="ECO:0000313" key="6">
    <source>
        <dbReference type="EMBL" id="MCU6798254.1"/>
    </source>
</evidence>
<dbReference type="Proteomes" id="UP001652445">
    <property type="component" value="Unassembled WGS sequence"/>
</dbReference>
<keyword evidence="3" id="KW-0408">Iron</keyword>
<reference evidence="6 7" key="1">
    <citation type="submission" date="2022-09" db="EMBL/GenBank/DDBJ databases">
        <authorList>
            <person name="Han X.L."/>
            <person name="Wang Q."/>
            <person name="Lu T."/>
        </authorList>
    </citation>
    <scope>NUCLEOTIDE SEQUENCE [LARGE SCALE GENOMIC DNA]</scope>
    <source>
        <strain evidence="6 7">WQ 127069</strain>
    </source>
</reference>
<evidence type="ECO:0000313" key="7">
    <source>
        <dbReference type="Proteomes" id="UP001652445"/>
    </source>
</evidence>
<evidence type="ECO:0000256" key="1">
    <source>
        <dbReference type="ARBA" id="ARBA00022714"/>
    </source>
</evidence>
<dbReference type="InterPro" id="IPR017941">
    <property type="entry name" value="Rieske_2Fe-2S"/>
</dbReference>
<keyword evidence="7" id="KW-1185">Reference proteome</keyword>
<sequence>MNRHYIATLQELREARSKLVVLEGQEIGVYEVEGEVHAWRSVCPHRGVSICKGWIGGTNLPSQVYEYHYDRDQQILRCPLHAWEFDLKTGQFLLDASVKLKRYETIIEEDRVYVVTGSKSGSGIPS</sequence>
<keyword evidence="2" id="KW-0479">Metal-binding</keyword>
<name>A0ABT2UUD1_9BACL</name>
<dbReference type="PANTHER" id="PTHR21496">
    <property type="entry name" value="FERREDOXIN-RELATED"/>
    <property type="match status" value="1"/>
</dbReference>
<dbReference type="SUPFAM" id="SSF50022">
    <property type="entry name" value="ISP domain"/>
    <property type="match status" value="1"/>
</dbReference>
<evidence type="ECO:0000259" key="5">
    <source>
        <dbReference type="PROSITE" id="PS51296"/>
    </source>
</evidence>
<dbReference type="PANTHER" id="PTHR21496:SF23">
    <property type="entry name" value="3-PHENYLPROPIONATE_CINNAMIC ACID DIOXYGENASE FERREDOXIN SUBUNIT"/>
    <property type="match status" value="1"/>
</dbReference>
<evidence type="ECO:0000256" key="2">
    <source>
        <dbReference type="ARBA" id="ARBA00022723"/>
    </source>
</evidence>
<protein>
    <submittedName>
        <fullName evidence="6">Rieske 2Fe-2S domain-containing protein</fullName>
    </submittedName>
</protein>
<proteinExistence type="predicted"/>
<evidence type="ECO:0000256" key="3">
    <source>
        <dbReference type="ARBA" id="ARBA00023004"/>
    </source>
</evidence>
<feature type="domain" description="Rieske" evidence="5">
    <location>
        <begin position="4"/>
        <end position="114"/>
    </location>
</feature>
<dbReference type="PROSITE" id="PS51296">
    <property type="entry name" value="RIESKE"/>
    <property type="match status" value="1"/>
</dbReference>